<dbReference type="Gene3D" id="3.30.300.20">
    <property type="match status" value="1"/>
</dbReference>
<dbReference type="EMBL" id="PCYI01000009">
    <property type="protein sequence ID" value="PIR45027.1"/>
    <property type="molecule type" value="Genomic_DNA"/>
</dbReference>
<comment type="caution">
    <text evidence="1">The sequence shown here is derived from an EMBL/GenBank/DDBJ whole genome shotgun (WGS) entry which is preliminary data.</text>
</comment>
<dbReference type="Proteomes" id="UP000228767">
    <property type="component" value="Unassembled WGS sequence"/>
</dbReference>
<name>A0A2H0REZ1_9BACT</name>
<dbReference type="SUPFAM" id="SSF89919">
    <property type="entry name" value="Ribosome-binding factor A, RbfA"/>
    <property type="match status" value="1"/>
</dbReference>
<accession>A0A2H0REZ1</accession>
<dbReference type="InterPro" id="IPR015946">
    <property type="entry name" value="KH_dom-like_a/b"/>
</dbReference>
<reference evidence="1 2" key="1">
    <citation type="submission" date="2017-09" db="EMBL/GenBank/DDBJ databases">
        <title>Depth-based differentiation of microbial function through sediment-hosted aquifers and enrichment of novel symbionts in the deep terrestrial subsurface.</title>
        <authorList>
            <person name="Probst A.J."/>
            <person name="Ladd B."/>
            <person name="Jarett J.K."/>
            <person name="Geller-Mcgrath D.E."/>
            <person name="Sieber C.M."/>
            <person name="Emerson J.B."/>
            <person name="Anantharaman K."/>
            <person name="Thomas B.C."/>
            <person name="Malmstrom R."/>
            <person name="Stieglmeier M."/>
            <person name="Klingl A."/>
            <person name="Woyke T."/>
            <person name="Ryan C.M."/>
            <person name="Banfield J.F."/>
        </authorList>
    </citation>
    <scope>NUCLEOTIDE SEQUENCE [LARGE SCALE GENOMIC DNA]</scope>
    <source>
        <strain evidence="1">CG10_big_fil_rev_8_21_14_0_10_51_16</strain>
    </source>
</reference>
<protein>
    <recommendedName>
        <fullName evidence="3">Ribosome-binding factor A</fullName>
    </recommendedName>
</protein>
<organism evidence="1 2">
    <name type="scientific">Candidatus Vogelbacteria bacterium CG10_big_fil_rev_8_21_14_0_10_51_16</name>
    <dbReference type="NCBI Taxonomy" id="1975045"/>
    <lineage>
        <taxon>Bacteria</taxon>
        <taxon>Candidatus Vogeliibacteriota</taxon>
    </lineage>
</organism>
<gene>
    <name evidence="1" type="ORF">COV10_01590</name>
</gene>
<evidence type="ECO:0008006" key="3">
    <source>
        <dbReference type="Google" id="ProtNLM"/>
    </source>
</evidence>
<proteinExistence type="predicted"/>
<sequence>MNYGEKFALQLKEVAADFFLHETTPQSLITVTSVTLSRDGRRATVLCTVLPDTEEANALSFLRRRRSDLYAFALEKLQKHRMPLFDIAIDRGEKSRQGLDKALYDDRLKREKE</sequence>
<dbReference type="InterPro" id="IPR023799">
    <property type="entry name" value="RbfA_dom_sf"/>
</dbReference>
<evidence type="ECO:0000313" key="2">
    <source>
        <dbReference type="Proteomes" id="UP000228767"/>
    </source>
</evidence>
<evidence type="ECO:0000313" key="1">
    <source>
        <dbReference type="EMBL" id="PIR45027.1"/>
    </source>
</evidence>
<dbReference type="AlphaFoldDB" id="A0A2H0REZ1"/>